<dbReference type="OrthoDB" id="9803040at2"/>
<dbReference type="AlphaFoldDB" id="A0A1H9KZZ3"/>
<dbReference type="Proteomes" id="UP000183658">
    <property type="component" value="Unassembled WGS sequence"/>
</dbReference>
<dbReference type="Pfam" id="PF10652">
    <property type="entry name" value="DUF2480"/>
    <property type="match status" value="1"/>
</dbReference>
<dbReference type="EMBL" id="FOFZ01000006">
    <property type="protein sequence ID" value="SER04579.1"/>
    <property type="molecule type" value="Genomic_DNA"/>
</dbReference>
<gene>
    <name evidence="1" type="ORF">SAMN05444355_106147</name>
</gene>
<accession>A0A1H9KZZ3</accession>
<evidence type="ECO:0008006" key="3">
    <source>
        <dbReference type="Google" id="ProtNLM"/>
    </source>
</evidence>
<dbReference type="InterPro" id="IPR018914">
    <property type="entry name" value="DUF2480"/>
</dbReference>
<organism evidence="1 2">
    <name type="scientific">Flavobacterium frigoris</name>
    <dbReference type="NCBI Taxonomy" id="229204"/>
    <lineage>
        <taxon>Bacteria</taxon>
        <taxon>Pseudomonadati</taxon>
        <taxon>Bacteroidota</taxon>
        <taxon>Flavobacteriia</taxon>
        <taxon>Flavobacteriales</taxon>
        <taxon>Flavobacteriaceae</taxon>
        <taxon>Flavobacterium</taxon>
    </lineage>
</organism>
<name>A0A1H9KZZ3_FLAFI</name>
<evidence type="ECO:0000313" key="1">
    <source>
        <dbReference type="EMBL" id="SER04579.1"/>
    </source>
</evidence>
<protein>
    <recommendedName>
        <fullName evidence="3">DUF2480 family protein</fullName>
    </recommendedName>
</protein>
<sequence>MEKEIINKVALSGIITIDLETFCPQGNRAVLDIKEHLFQGLILKEKDFREFVKNEDWSKYTDKYVALICSADAVVPTWAYMLLAIQLEPYVKKVVFGDLETLETILYNDILNKLNFDEYKDARIVIKGCGHLPVPKAAYVEITRLLRPIAKSVMYGEACSMVPLYKQPKQI</sequence>
<evidence type="ECO:0000313" key="2">
    <source>
        <dbReference type="Proteomes" id="UP000183658"/>
    </source>
</evidence>
<keyword evidence="2" id="KW-1185">Reference proteome</keyword>
<proteinExistence type="predicted"/>
<dbReference type="RefSeq" id="WP_074723349.1">
    <property type="nucleotide sequence ID" value="NZ_CBCRVS010000014.1"/>
</dbReference>
<reference evidence="2" key="1">
    <citation type="submission" date="2016-10" db="EMBL/GenBank/DDBJ databases">
        <authorList>
            <person name="Varghese N."/>
            <person name="Submissions S."/>
        </authorList>
    </citation>
    <scope>NUCLEOTIDE SEQUENCE [LARGE SCALE GENOMIC DNA]</scope>
    <source>
        <strain evidence="2">DSM 15719</strain>
    </source>
</reference>